<protein>
    <recommendedName>
        <fullName evidence="3">Alginate lyase domain-containing protein</fullName>
    </recommendedName>
</protein>
<dbReference type="RefSeq" id="WP_277564380.1">
    <property type="nucleotide sequence ID" value="NZ_JAPDHZ010000002.1"/>
</dbReference>
<proteinExistence type="predicted"/>
<dbReference type="EMBL" id="JAPDHZ010000002">
    <property type="protein sequence ID" value="MDG0790562.1"/>
    <property type="molecule type" value="Genomic_DNA"/>
</dbReference>
<reference evidence="1 2" key="1">
    <citation type="submission" date="2022-10" db="EMBL/GenBank/DDBJ databases">
        <title>Comparative genomic analysis of Cohnella hashimotonis sp. nov., isolated from the International Space Station.</title>
        <authorList>
            <person name="Simpson A."/>
            <person name="Venkateswaran K."/>
        </authorList>
    </citation>
    <scope>NUCLEOTIDE SEQUENCE [LARGE SCALE GENOMIC DNA]</scope>
    <source>
        <strain evidence="1 2">DSM 18997</strain>
    </source>
</reference>
<dbReference type="AlphaFoldDB" id="A0A9X4KI76"/>
<organism evidence="1 2">
    <name type="scientific">Cohnella ginsengisoli</name>
    <dbReference type="NCBI Taxonomy" id="425004"/>
    <lineage>
        <taxon>Bacteria</taxon>
        <taxon>Bacillati</taxon>
        <taxon>Bacillota</taxon>
        <taxon>Bacilli</taxon>
        <taxon>Bacillales</taxon>
        <taxon>Paenibacillaceae</taxon>
        <taxon>Cohnella</taxon>
    </lineage>
</organism>
<sequence>MLENQANARSGHGIGQQFRERTRLFTAKVVEAAGGWYDREGTWTADTTPPHTRERYWIAGALYAAGEAEWADAIVGKGETERYGDIQFNIFNTNIAASLLISHRDKMSAAVRGKLEHLVRDGFSFKPGNRQPDFQFHGYNDNMPAKATAGLILGGQLLGSREAVDYGVWNLKQFRAMLVRSGINSEFNSPTYTGLTIRAMGEIAEHAEDEEARTLASGIEQRLWIDLAARFHPEMGVLAGPYSRAYTVDNAAHASCISSLLWFCLGDRVHPSPMLLFDKPDDLVLHHMGDVPFNVAQFCWFAGGEYHIPDTALRLFETKSFPFRAVASCELGAGEGTDFLARTSRIETVLLPDYAVGTSSAPFGSMEQNNSYFVTYKRKEIVGSYRDIGTIFTKLTVNGEVPGTIVRAKDGDREYSNAGEADILRSCANTFTIQSGSTALVLTHPHPSFDETAALKPLSAIGELIVLSAHGGDVDELIVGGVPRKEWSGEVAHGQWIVCRTGRLLSAFRPMAYTRDRQPVAISLESNANYKFIHSHLYEGEERRFSREELRMLFGGFAAEHASVSEYDSLAAFAEELEAAQFTDYYWTTRRVRYRRPAGKGRPRLELETSWSPGAMSPRYAAINGARVEQPLAAIDGVKSEELPFLNESFKSIPSFFPWKDLTVAWGDVPYAIGDRDE</sequence>
<evidence type="ECO:0000313" key="1">
    <source>
        <dbReference type="EMBL" id="MDG0790562.1"/>
    </source>
</evidence>
<comment type="caution">
    <text evidence="1">The sequence shown here is derived from an EMBL/GenBank/DDBJ whole genome shotgun (WGS) entry which is preliminary data.</text>
</comment>
<name>A0A9X4KI76_9BACL</name>
<evidence type="ECO:0008006" key="3">
    <source>
        <dbReference type="Google" id="ProtNLM"/>
    </source>
</evidence>
<keyword evidence="2" id="KW-1185">Reference proteome</keyword>
<dbReference type="Proteomes" id="UP001153387">
    <property type="component" value="Unassembled WGS sequence"/>
</dbReference>
<gene>
    <name evidence="1" type="ORF">OMP38_06625</name>
</gene>
<accession>A0A9X4KI76</accession>
<evidence type="ECO:0000313" key="2">
    <source>
        <dbReference type="Proteomes" id="UP001153387"/>
    </source>
</evidence>